<evidence type="ECO:0000313" key="10">
    <source>
        <dbReference type="Proteomes" id="UP000017819"/>
    </source>
</evidence>
<keyword evidence="4" id="KW-0997">Cell inner membrane</keyword>
<gene>
    <name evidence="9" type="ORF">N177_3160</name>
</gene>
<dbReference type="InterPro" id="IPR027463">
    <property type="entry name" value="AcrB_DN_DC_subdom"/>
</dbReference>
<feature type="transmembrane region" description="Helical" evidence="8">
    <location>
        <begin position="950"/>
        <end position="969"/>
    </location>
</feature>
<evidence type="ECO:0000256" key="3">
    <source>
        <dbReference type="ARBA" id="ARBA00022475"/>
    </source>
</evidence>
<feature type="transmembrane region" description="Helical" evidence="8">
    <location>
        <begin position="462"/>
        <end position="489"/>
    </location>
</feature>
<name>V4QTK6_9HYPH</name>
<dbReference type="Proteomes" id="UP000017819">
    <property type="component" value="Unassembled WGS sequence"/>
</dbReference>
<dbReference type="Gene3D" id="1.20.1640.10">
    <property type="entry name" value="Multidrug efflux transporter AcrB transmembrane domain"/>
    <property type="match status" value="2"/>
</dbReference>
<feature type="transmembrane region" description="Helical" evidence="8">
    <location>
        <begin position="878"/>
        <end position="902"/>
    </location>
</feature>
<keyword evidence="6 8" id="KW-1133">Transmembrane helix</keyword>
<accession>V4QTK6</accession>
<feature type="transmembrane region" description="Helical" evidence="8">
    <location>
        <begin position="430"/>
        <end position="450"/>
    </location>
</feature>
<dbReference type="PRINTS" id="PR00702">
    <property type="entry name" value="ACRIFLAVINRP"/>
</dbReference>
<feature type="transmembrane region" description="Helical" evidence="8">
    <location>
        <begin position="12"/>
        <end position="32"/>
    </location>
</feature>
<evidence type="ECO:0000256" key="2">
    <source>
        <dbReference type="ARBA" id="ARBA00022448"/>
    </source>
</evidence>
<evidence type="ECO:0000256" key="8">
    <source>
        <dbReference type="SAM" id="Phobius"/>
    </source>
</evidence>
<organism evidence="9 10">
    <name type="scientific">Lutibaculum baratangense AMV1</name>
    <dbReference type="NCBI Taxonomy" id="631454"/>
    <lineage>
        <taxon>Bacteria</taxon>
        <taxon>Pseudomonadati</taxon>
        <taxon>Pseudomonadota</taxon>
        <taxon>Alphaproteobacteria</taxon>
        <taxon>Hyphomicrobiales</taxon>
        <taxon>Tepidamorphaceae</taxon>
        <taxon>Lutibaculum</taxon>
    </lineage>
</organism>
<comment type="subcellular location">
    <subcellularLocation>
        <location evidence="1">Cell inner membrane</location>
        <topology evidence="1">Multi-pass membrane protein</topology>
    </subcellularLocation>
</comment>
<dbReference type="OrthoDB" id="9807350at2"/>
<comment type="caution">
    <text evidence="9">The sequence shown here is derived from an EMBL/GenBank/DDBJ whole genome shotgun (WGS) entry which is preliminary data.</text>
</comment>
<feature type="transmembrane region" description="Helical" evidence="8">
    <location>
        <begin position="854"/>
        <end position="871"/>
    </location>
</feature>
<feature type="transmembrane region" description="Helical" evidence="8">
    <location>
        <begin position="359"/>
        <end position="379"/>
    </location>
</feature>
<feature type="transmembrane region" description="Helical" evidence="8">
    <location>
        <begin position="522"/>
        <end position="542"/>
    </location>
</feature>
<evidence type="ECO:0000256" key="5">
    <source>
        <dbReference type="ARBA" id="ARBA00022692"/>
    </source>
</evidence>
<evidence type="ECO:0000256" key="6">
    <source>
        <dbReference type="ARBA" id="ARBA00022989"/>
    </source>
</evidence>
<dbReference type="SUPFAM" id="SSF82714">
    <property type="entry name" value="Multidrug efflux transporter AcrB TolC docking domain, DN and DC subdomains"/>
    <property type="match status" value="2"/>
</dbReference>
<keyword evidence="3" id="KW-1003">Cell membrane</keyword>
<keyword evidence="5 8" id="KW-0812">Transmembrane</keyword>
<sequence>MTLSELSLRRPVFATVVSLLIIVGGLSALLTVPVRELPETESAQITVSVGYSGAAPEVVDAQITTVIEGAIAGIAGVETISSESERGSNRTVIEFSAGRDIDQAANDVRAAVSRVVNQLPDSADQPRVRKNNDQSSPVVWLTLTSDRMTPPELSDYASRYLVDRLATVDGVADVNLYGERAFAMRLWLDREAMAARDVTVGDISAALRDNNVELPAGRIETAGRQFQVRTATRLSTPEEFSRLTVKTIDGYPVLLGDVAEIERGVENDDSTFRGNFRTALGLGILPQSQSNTVDISNAVRTEIEAVRANLPEGMSLEVSNDDAVYIRNSIAEVLKTLGIAVVLVVAVIFAFLASFRATIVPAVTIPIALIGACAGIALFGFSINILTLFALILAIGLVVDDAIVVLENIQRRIEEGEDRLVASALGSRQVTFAILATSATLIAVFVPISFLQGQVGRLFSEFGLILAIAVAVSTFVALSLTPVLCAALLRDTPERGLLERLVDRVTALTNAIYRRLLRGALAAPYLVIAIAAVIGATSVELYQRLPKELTPQEDRGVFFVSITAPQGSNLAYTDRATRQVEEVLRPYLDDGTATALISIVGRWGELRRAFVVVRLPPWAERERNVQDIISELRPKLGAITDARAFPIAPAGLGLRGASNPLRVVVGGPNFDEVEAWSATLEERMRADERLTDVERDFQENQPGFNVTVDRDRARDLGIDVRTISEALQTLFASAEVTEYTDRGRQYPVMLQAREEHRSTPADLASVFVRAPDSGELVPLSGLIELQERASAAALNRHNRLPSVEIQAGLAEGTDLGQAIDIVRQIADAELPGGATISFSGQAKEFLETSQGVEIVFALALLIVYLVLAAQFESFIHPVVILLSVPLAVSGAFLTLLLTGISLNIYSQVGLVLLVGLVAKNGILIVEFANQLRDEGMTVREAILEGSVLRLRPIMMTVISTLLGALPLAISTGAGAEARTTIGLVIIGGFALASFLTLFLTPVLYDLLAGYSKPRGAIEKRLNAALGESGGVTGGKSDARPQPAE</sequence>
<keyword evidence="10" id="KW-1185">Reference proteome</keyword>
<dbReference type="Gene3D" id="3.30.2090.10">
    <property type="entry name" value="Multidrug efflux transporter AcrB TolC docking domain, DN and DC subdomains"/>
    <property type="match status" value="2"/>
</dbReference>
<dbReference type="SUPFAM" id="SSF82866">
    <property type="entry name" value="Multidrug efflux transporter AcrB transmembrane domain"/>
    <property type="match status" value="2"/>
</dbReference>
<feature type="transmembrane region" description="Helical" evidence="8">
    <location>
        <begin position="333"/>
        <end position="352"/>
    </location>
</feature>
<dbReference type="STRING" id="631454.N177_3160"/>
<dbReference type="FunFam" id="1.20.1640.10:FF:000001">
    <property type="entry name" value="Efflux pump membrane transporter"/>
    <property type="match status" value="1"/>
</dbReference>
<evidence type="ECO:0000256" key="4">
    <source>
        <dbReference type="ARBA" id="ARBA00022519"/>
    </source>
</evidence>
<dbReference type="Gene3D" id="3.30.70.1320">
    <property type="entry name" value="Multidrug efflux transporter AcrB pore domain like"/>
    <property type="match status" value="1"/>
</dbReference>
<dbReference type="Gene3D" id="3.30.70.1430">
    <property type="entry name" value="Multidrug efflux transporter AcrB pore domain"/>
    <property type="match status" value="2"/>
</dbReference>
<dbReference type="Pfam" id="PF00873">
    <property type="entry name" value="ACR_tran"/>
    <property type="match status" value="1"/>
</dbReference>
<dbReference type="PANTHER" id="PTHR32063">
    <property type="match status" value="1"/>
</dbReference>
<reference evidence="9 10" key="1">
    <citation type="journal article" date="2014" name="Genome Announc.">
        <title>Draft Genome Sequence of Lutibaculum baratangense Strain AMV1T, Isolated from a Mud Volcano in Andamans, India.</title>
        <authorList>
            <person name="Singh A."/>
            <person name="Sreenivas A."/>
            <person name="Sathyanarayana Reddy G."/>
            <person name="Pinnaka A.K."/>
            <person name="Shivaji S."/>
        </authorList>
    </citation>
    <scope>NUCLEOTIDE SEQUENCE [LARGE SCALE GENOMIC DNA]</scope>
    <source>
        <strain evidence="9 10">AMV1</strain>
    </source>
</reference>
<dbReference type="PATRIC" id="fig|631454.5.peg.3120"/>
<dbReference type="RefSeq" id="WP_023433279.1">
    <property type="nucleotide sequence ID" value="NZ_AWXZ01000039.1"/>
</dbReference>
<dbReference type="GO" id="GO:0005886">
    <property type="term" value="C:plasma membrane"/>
    <property type="evidence" value="ECO:0007669"/>
    <property type="project" value="UniProtKB-SubCell"/>
</dbReference>
<dbReference type="SUPFAM" id="SSF82693">
    <property type="entry name" value="Multidrug efflux transporter AcrB pore domain, PN1, PN2, PC1 and PC2 subdomains"/>
    <property type="match status" value="3"/>
</dbReference>
<feature type="transmembrane region" description="Helical" evidence="8">
    <location>
        <begin position="981"/>
        <end position="1004"/>
    </location>
</feature>
<proteinExistence type="predicted"/>
<dbReference type="EMBL" id="AWXZ01000039">
    <property type="protein sequence ID" value="ESR23092.1"/>
    <property type="molecule type" value="Genomic_DNA"/>
</dbReference>
<evidence type="ECO:0000256" key="1">
    <source>
        <dbReference type="ARBA" id="ARBA00004429"/>
    </source>
</evidence>
<dbReference type="PANTHER" id="PTHR32063:SF14">
    <property type="entry name" value="BLL4319 PROTEIN"/>
    <property type="match status" value="1"/>
</dbReference>
<dbReference type="InterPro" id="IPR001036">
    <property type="entry name" value="Acrflvin-R"/>
</dbReference>
<feature type="transmembrane region" description="Helical" evidence="8">
    <location>
        <begin position="385"/>
        <end position="409"/>
    </location>
</feature>
<keyword evidence="7 8" id="KW-0472">Membrane</keyword>
<dbReference type="GO" id="GO:0042910">
    <property type="term" value="F:xenobiotic transmembrane transporter activity"/>
    <property type="evidence" value="ECO:0007669"/>
    <property type="project" value="TreeGrafter"/>
</dbReference>
<evidence type="ECO:0000256" key="7">
    <source>
        <dbReference type="ARBA" id="ARBA00023136"/>
    </source>
</evidence>
<evidence type="ECO:0000313" key="9">
    <source>
        <dbReference type="EMBL" id="ESR23092.1"/>
    </source>
</evidence>
<protein>
    <submittedName>
        <fullName evidence="9">RND multidrug efflux transporter</fullName>
    </submittedName>
</protein>
<keyword evidence="2" id="KW-0813">Transport</keyword>
<dbReference type="eggNOG" id="COG0841">
    <property type="taxonomic scope" value="Bacteria"/>
</dbReference>
<dbReference type="AlphaFoldDB" id="V4QTK6"/>
<dbReference type="Gene3D" id="3.30.70.1440">
    <property type="entry name" value="Multidrug efflux transporter AcrB pore domain"/>
    <property type="match status" value="1"/>
</dbReference>